<dbReference type="EMBL" id="GGEC01062832">
    <property type="protein sequence ID" value="MBX43316.1"/>
    <property type="molecule type" value="Transcribed_RNA"/>
</dbReference>
<dbReference type="AlphaFoldDB" id="A0A2P2NLG4"/>
<name>A0A2P2NLG4_RHIMU</name>
<accession>A0A2P2NLG4</accession>
<evidence type="ECO:0000313" key="1">
    <source>
        <dbReference type="EMBL" id="MBX43316.1"/>
    </source>
</evidence>
<reference evidence="1" key="1">
    <citation type="submission" date="2018-02" db="EMBL/GenBank/DDBJ databases">
        <title>Rhizophora mucronata_Transcriptome.</title>
        <authorList>
            <person name="Meera S.P."/>
            <person name="Sreeshan A."/>
            <person name="Augustine A."/>
        </authorList>
    </citation>
    <scope>NUCLEOTIDE SEQUENCE</scope>
    <source>
        <tissue evidence="1">Leaf</tissue>
    </source>
</reference>
<proteinExistence type="predicted"/>
<sequence length="26" mass="3030">MLSRSFVLYYFGSYVKQEPLSINSTV</sequence>
<protein>
    <submittedName>
        <fullName evidence="1">Uncharacterized protein</fullName>
    </submittedName>
</protein>
<organism evidence="1">
    <name type="scientific">Rhizophora mucronata</name>
    <name type="common">Asiatic mangrove</name>
    <dbReference type="NCBI Taxonomy" id="61149"/>
    <lineage>
        <taxon>Eukaryota</taxon>
        <taxon>Viridiplantae</taxon>
        <taxon>Streptophyta</taxon>
        <taxon>Embryophyta</taxon>
        <taxon>Tracheophyta</taxon>
        <taxon>Spermatophyta</taxon>
        <taxon>Magnoliopsida</taxon>
        <taxon>eudicotyledons</taxon>
        <taxon>Gunneridae</taxon>
        <taxon>Pentapetalae</taxon>
        <taxon>rosids</taxon>
        <taxon>fabids</taxon>
        <taxon>Malpighiales</taxon>
        <taxon>Rhizophoraceae</taxon>
        <taxon>Rhizophora</taxon>
    </lineage>
</organism>